<feature type="transmembrane region" description="Helical" evidence="1">
    <location>
        <begin position="482"/>
        <end position="499"/>
    </location>
</feature>
<keyword evidence="1" id="KW-0472">Membrane</keyword>
<dbReference type="Proteomes" id="UP000039324">
    <property type="component" value="Unassembled WGS sequence"/>
</dbReference>
<geneLocation type="mitochondrion" evidence="4"/>
<feature type="transmembrane region" description="Helical" evidence="1">
    <location>
        <begin position="571"/>
        <end position="592"/>
    </location>
</feature>
<dbReference type="AlphaFoldDB" id="A0A0G4J0E1"/>
<dbReference type="InterPro" id="IPR029052">
    <property type="entry name" value="Metallo-depent_PP-like"/>
</dbReference>
<dbReference type="Proteomes" id="UP000290189">
    <property type="component" value="Unassembled WGS sequence"/>
</dbReference>
<dbReference type="OrthoDB" id="27234at2759"/>
<feature type="transmembrane region" description="Helical" evidence="1">
    <location>
        <begin position="454"/>
        <end position="475"/>
    </location>
</feature>
<evidence type="ECO:0000313" key="3">
    <source>
        <dbReference type="EMBL" id="CEP00982.1"/>
    </source>
</evidence>
<evidence type="ECO:0000313" key="5">
    <source>
        <dbReference type="Proteomes" id="UP000039324"/>
    </source>
</evidence>
<name>A0A0G4J0E1_PLABS</name>
<evidence type="ECO:0000313" key="6">
    <source>
        <dbReference type="Proteomes" id="UP000290189"/>
    </source>
</evidence>
<dbReference type="InterPro" id="IPR004843">
    <property type="entry name" value="Calcineurin-like_PHP"/>
</dbReference>
<reference evidence="3 5" key="1">
    <citation type="submission" date="2015-02" db="EMBL/GenBank/DDBJ databases">
        <authorList>
            <person name="Chooi Y.-H."/>
        </authorList>
    </citation>
    <scope>NUCLEOTIDE SEQUENCE [LARGE SCALE GENOMIC DNA]</scope>
    <source>
        <strain evidence="3">E3</strain>
    </source>
</reference>
<dbReference type="STRING" id="37360.A0A0G4J0E1"/>
<keyword evidence="1" id="KW-0812">Transmembrane</keyword>
<feature type="transmembrane region" description="Helical" evidence="1">
    <location>
        <begin position="604"/>
        <end position="627"/>
    </location>
</feature>
<feature type="transmembrane region" description="Helical" evidence="1">
    <location>
        <begin position="21"/>
        <end position="41"/>
    </location>
</feature>
<organism evidence="3 5">
    <name type="scientific">Plasmodiophora brassicae</name>
    <name type="common">Clubroot disease agent</name>
    <dbReference type="NCBI Taxonomy" id="37360"/>
    <lineage>
        <taxon>Eukaryota</taxon>
        <taxon>Sar</taxon>
        <taxon>Rhizaria</taxon>
        <taxon>Endomyxa</taxon>
        <taxon>Phytomyxea</taxon>
        <taxon>Plasmodiophorida</taxon>
        <taxon>Plasmodiophoridae</taxon>
        <taxon>Plasmodiophora</taxon>
    </lineage>
</organism>
<accession>A0A0G4J0E1</accession>
<dbReference type="Gene3D" id="3.60.21.10">
    <property type="match status" value="1"/>
</dbReference>
<dbReference type="GO" id="GO:0016787">
    <property type="term" value="F:hydrolase activity"/>
    <property type="evidence" value="ECO:0007669"/>
    <property type="project" value="InterPro"/>
</dbReference>
<keyword evidence="5" id="KW-1185">Reference proteome</keyword>
<dbReference type="SUPFAM" id="SSF56300">
    <property type="entry name" value="Metallo-dependent phosphatases"/>
    <property type="match status" value="1"/>
</dbReference>
<dbReference type="EMBL" id="OVEO01000004">
    <property type="protein sequence ID" value="SPQ95305.1"/>
    <property type="molecule type" value="Genomic_DNA"/>
</dbReference>
<gene>
    <name evidence="3" type="ORF">PBRA_008294</name>
    <name evidence="4" type="ORF">PLBR_LOCUS2520</name>
</gene>
<proteinExistence type="predicted"/>
<protein>
    <recommendedName>
        <fullName evidence="2">Calcineurin-like phosphoesterase domain-containing protein</fullName>
    </recommendedName>
</protein>
<reference evidence="4 6" key="2">
    <citation type="submission" date="2018-03" db="EMBL/GenBank/DDBJ databases">
        <authorList>
            <person name="Fogelqvist J."/>
        </authorList>
    </citation>
    <scope>NUCLEOTIDE SEQUENCE [LARGE SCALE GENOMIC DNA]</scope>
</reference>
<evidence type="ECO:0000256" key="1">
    <source>
        <dbReference type="SAM" id="Phobius"/>
    </source>
</evidence>
<feature type="transmembrane region" description="Helical" evidence="1">
    <location>
        <begin position="531"/>
        <end position="551"/>
    </location>
</feature>
<evidence type="ECO:0000259" key="2">
    <source>
        <dbReference type="Pfam" id="PF00149"/>
    </source>
</evidence>
<dbReference type="PANTHER" id="PTHR14795">
    <property type="entry name" value="HELICASE RELATED"/>
    <property type="match status" value="1"/>
</dbReference>
<sequence length="648" mass="72636">MLPLRIRGVRRREPGRSWRRWAIPAAFALVAAASAAVLLVYEPVQRLPVRPGASPLPPGRNLFWVVQVSDVHISALVPERTERFRRFCNDVVRSSIRPSAVLVTGDLVDGQTQDGVSRQNVVEWETYRDIVDSAGIAGLIVDVPGNHDQRDEPFDAGQMAHFDRYSVSGSRLYEQGLTFDFGRYRVVAADLNPRPGVRQLFSFFGGISRADNGDLEQRLSLNKEYNLSIVMGHYPLSLVDDHETRSSGRGFRQVFEMYPPALYVCGHLHDAFGKALYRRHSDGIHEAELTDFKYNSRYRIIAVDNDVFSYADTDINEHVVVLITNPKPSYQLSPLEPWHRQKSSSIRVLLFVVPPCSATRSDVTMRVQIDGEYLPSSAQRSPSGPADSPVYEFSWYPTSYDNGLHEIFVQVSTSGGPSCQGESRRQVFSLDGTVEPLLSFPLMSTLVLRWPFRWTLRLVVVGVWAVVLGLSFLLYSRDRLSAVIIATWLAYTMFLPWFVGSCSGPHTCIVSLSGAAVKESVVGSLDAWYRALWVSVTIWVPCALHLLVFSFGPARPGYKPIRRSYVTRRSLVADAAWALVEYVVPVILFIRQQIPILATLYRNYGVWSIVVSPGMAWIPLGACLLLARQQLFKFQSLCADADASARMA</sequence>
<dbReference type="Pfam" id="PF00149">
    <property type="entry name" value="Metallophos"/>
    <property type="match status" value="1"/>
</dbReference>
<dbReference type="EMBL" id="CDSF01000106">
    <property type="protein sequence ID" value="CEP00982.1"/>
    <property type="molecule type" value="Genomic_DNA"/>
</dbReference>
<dbReference type="PANTHER" id="PTHR14795:SF0">
    <property type="entry name" value="TRANSMEMBRANE PROTEIN 62"/>
    <property type="match status" value="1"/>
</dbReference>
<evidence type="ECO:0000313" key="4">
    <source>
        <dbReference type="EMBL" id="SPQ95305.1"/>
    </source>
</evidence>
<keyword evidence="4" id="KW-0496">Mitochondrion</keyword>
<feature type="domain" description="Calcineurin-like phosphoesterase" evidence="2">
    <location>
        <begin position="64"/>
        <end position="270"/>
    </location>
</feature>
<keyword evidence="1" id="KW-1133">Transmembrane helix</keyword>